<gene>
    <name evidence="2" type="ORF">PUN28_017780</name>
</gene>
<organism evidence="2 3">
    <name type="scientific">Cardiocondyla obscurior</name>
    <dbReference type="NCBI Taxonomy" id="286306"/>
    <lineage>
        <taxon>Eukaryota</taxon>
        <taxon>Metazoa</taxon>
        <taxon>Ecdysozoa</taxon>
        <taxon>Arthropoda</taxon>
        <taxon>Hexapoda</taxon>
        <taxon>Insecta</taxon>
        <taxon>Pterygota</taxon>
        <taxon>Neoptera</taxon>
        <taxon>Endopterygota</taxon>
        <taxon>Hymenoptera</taxon>
        <taxon>Apocrita</taxon>
        <taxon>Aculeata</taxon>
        <taxon>Formicoidea</taxon>
        <taxon>Formicidae</taxon>
        <taxon>Myrmicinae</taxon>
        <taxon>Cardiocondyla</taxon>
    </lineage>
</organism>
<sequence>MYSVVKFPDPEDPAEIVPTSWVDEISLIPKWPPYKQPEKILKAIRNCINPEDNWLKYKYTQLVCKCVNYEEASKKRKDADLFSDIENLEKNKYTRKERKKKAHSNDNSDSDTDYYCLPKKLKSISQLRKKKLTEENESNITNIDENDIKCYSISSPEECEGITDDNTNSRNSQADTQQKREFNADHFSGKILHTICSLLYNTESIIITRLHVKQKILYEILNVIFIFFSCIKTYFDKTEQTRKTKRNYDC</sequence>
<keyword evidence="1" id="KW-1133">Transmembrane helix</keyword>
<dbReference type="AlphaFoldDB" id="A0AAW2ENC8"/>
<feature type="transmembrane region" description="Helical" evidence="1">
    <location>
        <begin position="216"/>
        <end position="235"/>
    </location>
</feature>
<dbReference type="Proteomes" id="UP001430953">
    <property type="component" value="Unassembled WGS sequence"/>
</dbReference>
<accession>A0AAW2ENC8</accession>
<evidence type="ECO:0000313" key="3">
    <source>
        <dbReference type="Proteomes" id="UP001430953"/>
    </source>
</evidence>
<keyword evidence="3" id="KW-1185">Reference proteome</keyword>
<evidence type="ECO:0000256" key="1">
    <source>
        <dbReference type="SAM" id="Phobius"/>
    </source>
</evidence>
<reference evidence="2 3" key="1">
    <citation type="submission" date="2023-03" db="EMBL/GenBank/DDBJ databases">
        <title>High recombination rates correlate with genetic variation in Cardiocondyla obscurior ants.</title>
        <authorList>
            <person name="Errbii M."/>
        </authorList>
    </citation>
    <scope>NUCLEOTIDE SEQUENCE [LARGE SCALE GENOMIC DNA]</scope>
    <source>
        <strain evidence="2">Alpha-2009</strain>
        <tissue evidence="2">Whole body</tissue>
    </source>
</reference>
<proteinExistence type="predicted"/>
<evidence type="ECO:0000313" key="2">
    <source>
        <dbReference type="EMBL" id="KAL0103741.1"/>
    </source>
</evidence>
<keyword evidence="1" id="KW-0812">Transmembrane</keyword>
<dbReference type="EMBL" id="JADYXP020000021">
    <property type="protein sequence ID" value="KAL0103741.1"/>
    <property type="molecule type" value="Genomic_DNA"/>
</dbReference>
<comment type="caution">
    <text evidence="2">The sequence shown here is derived from an EMBL/GenBank/DDBJ whole genome shotgun (WGS) entry which is preliminary data.</text>
</comment>
<protein>
    <submittedName>
        <fullName evidence="2">Uncharacterized protein</fullName>
    </submittedName>
</protein>
<name>A0AAW2ENC8_9HYME</name>
<keyword evidence="1" id="KW-0472">Membrane</keyword>